<gene>
    <name evidence="1" type="ORF">BECKFM1743A_GA0114220_1002310</name>
    <name evidence="3" type="ORF">BECKFM1743B_GA0114221_102212</name>
    <name evidence="2" type="ORF">BECKFM1743C_GA0114222_102352</name>
</gene>
<dbReference type="AlphaFoldDB" id="A0A450W4Q5"/>
<organism evidence="3">
    <name type="scientific">Candidatus Kentrum sp. FM</name>
    <dbReference type="NCBI Taxonomy" id="2126340"/>
    <lineage>
        <taxon>Bacteria</taxon>
        <taxon>Pseudomonadati</taxon>
        <taxon>Pseudomonadota</taxon>
        <taxon>Gammaproteobacteria</taxon>
        <taxon>Candidatus Kentrum</taxon>
    </lineage>
</organism>
<name>A0A450W4Q5_9GAMM</name>
<accession>A0A450W4Q5</accession>
<evidence type="ECO:0000313" key="1">
    <source>
        <dbReference type="EMBL" id="VFJ45389.1"/>
    </source>
</evidence>
<evidence type="ECO:0000313" key="3">
    <source>
        <dbReference type="EMBL" id="VFK12026.1"/>
    </source>
</evidence>
<reference evidence="3" key="1">
    <citation type="submission" date="2019-02" db="EMBL/GenBank/DDBJ databases">
        <authorList>
            <person name="Gruber-Vodicka R. H."/>
            <person name="Seah K. B. B."/>
        </authorList>
    </citation>
    <scope>NUCLEOTIDE SEQUENCE</scope>
    <source>
        <strain evidence="1">BECK_BZ163</strain>
        <strain evidence="3">BECK_BZ164</strain>
        <strain evidence="2">BECK_BZ165</strain>
    </source>
</reference>
<sequence>MTLFVDGFGMAGKVAELTPPKLTMNPLRGGNVHCWGQHPIHTRG</sequence>
<dbReference type="EMBL" id="CAADEZ010000023">
    <property type="protein sequence ID" value="VFJ45389.1"/>
    <property type="molecule type" value="Genomic_DNA"/>
</dbReference>
<dbReference type="EMBL" id="CAADFA010000235">
    <property type="protein sequence ID" value="VFJ58844.1"/>
    <property type="molecule type" value="Genomic_DNA"/>
</dbReference>
<proteinExistence type="predicted"/>
<protein>
    <submittedName>
        <fullName evidence="3">Uncharacterized protein</fullName>
    </submittedName>
</protein>
<evidence type="ECO:0000313" key="2">
    <source>
        <dbReference type="EMBL" id="VFJ58844.1"/>
    </source>
</evidence>
<dbReference type="EMBL" id="CAADFL010000221">
    <property type="protein sequence ID" value="VFK12026.1"/>
    <property type="molecule type" value="Genomic_DNA"/>
</dbReference>